<gene>
    <name evidence="2" type="primary">P83774</name>
</gene>
<dbReference type="PANTHER" id="PTHR19862">
    <property type="entry name" value="WD REPEAT-CONTAINING PROTEIN 48"/>
    <property type="match status" value="1"/>
</dbReference>
<accession>A0A5K1JRV0</accession>
<dbReference type="InterPro" id="IPR001680">
    <property type="entry name" value="WD40_rpt"/>
</dbReference>
<dbReference type="SMART" id="SM00320">
    <property type="entry name" value="WD40"/>
    <property type="match status" value="1"/>
</dbReference>
<sequence length="163" mass="18602">MTIAWDLGVPTTRRSQRYGYAGRGMRRWEVMTNWADDVIEEEAEEVDGYRSDGDVLGEVTGRTRRRIPSDSAIPYEDQWETDMDAYQALKAHPPTSHFRQAVQSHSDWINDMILCNYNQTLVTASSDGTIKAWSPHTHGQSAPLHEPTVVGTHSDYVRCLAYW</sequence>
<dbReference type="AlphaFoldDB" id="A0A5K1JRV0"/>
<evidence type="ECO:0000313" key="2">
    <source>
        <dbReference type="EMBL" id="VWO94482.1"/>
    </source>
</evidence>
<dbReference type="InterPro" id="IPR036322">
    <property type="entry name" value="WD40_repeat_dom_sf"/>
</dbReference>
<dbReference type="Gene3D" id="2.130.10.10">
    <property type="entry name" value="YVTN repeat-like/Quinoprotein amine dehydrogenase"/>
    <property type="match status" value="1"/>
</dbReference>
<proteinExistence type="predicted"/>
<protein>
    <submittedName>
        <fullName evidence="2">Guanine nucleotide-binding protein subunit beta-like protein (Cytoplasmic antigenic protein 1)</fullName>
    </submittedName>
</protein>
<keyword evidence="1" id="KW-0853">WD repeat</keyword>
<evidence type="ECO:0000256" key="1">
    <source>
        <dbReference type="PROSITE-ProRule" id="PRU00221"/>
    </source>
</evidence>
<dbReference type="InterPro" id="IPR015943">
    <property type="entry name" value="WD40/YVTN_repeat-like_dom_sf"/>
</dbReference>
<dbReference type="InterPro" id="IPR051246">
    <property type="entry name" value="WDR48"/>
</dbReference>
<name>A0A5K1JRV0_9APHY</name>
<dbReference type="PROSITE" id="PS50294">
    <property type="entry name" value="WD_REPEATS_REGION"/>
    <property type="match status" value="1"/>
</dbReference>
<dbReference type="GO" id="GO:0000724">
    <property type="term" value="P:double-strand break repair via homologous recombination"/>
    <property type="evidence" value="ECO:0007669"/>
    <property type="project" value="TreeGrafter"/>
</dbReference>
<dbReference type="PANTHER" id="PTHR19862:SF14">
    <property type="entry name" value="WD REPEAT-CONTAINING PROTEIN 48"/>
    <property type="match status" value="1"/>
</dbReference>
<dbReference type="SUPFAM" id="SSF50978">
    <property type="entry name" value="WD40 repeat-like"/>
    <property type="match status" value="1"/>
</dbReference>
<reference evidence="2" key="1">
    <citation type="submission" date="2019-10" db="EMBL/GenBank/DDBJ databases">
        <authorList>
            <person name="Nor Muhammad N."/>
        </authorList>
    </citation>
    <scope>NUCLEOTIDE SEQUENCE</scope>
</reference>
<dbReference type="EMBL" id="LR724004">
    <property type="protein sequence ID" value="VWO94482.1"/>
    <property type="molecule type" value="Genomic_DNA"/>
</dbReference>
<organism evidence="2">
    <name type="scientific">Ganoderma boninense</name>
    <dbReference type="NCBI Taxonomy" id="34458"/>
    <lineage>
        <taxon>Eukaryota</taxon>
        <taxon>Fungi</taxon>
        <taxon>Dikarya</taxon>
        <taxon>Basidiomycota</taxon>
        <taxon>Agaricomycotina</taxon>
        <taxon>Agaricomycetes</taxon>
        <taxon>Polyporales</taxon>
        <taxon>Polyporaceae</taxon>
        <taxon>Ganoderma</taxon>
    </lineage>
</organism>
<dbReference type="PROSITE" id="PS50082">
    <property type="entry name" value="WD_REPEATS_2"/>
    <property type="match status" value="1"/>
</dbReference>
<feature type="repeat" description="WD" evidence="1">
    <location>
        <begin position="102"/>
        <end position="134"/>
    </location>
</feature>
<dbReference type="GO" id="GO:0043130">
    <property type="term" value="F:ubiquitin binding"/>
    <property type="evidence" value="ECO:0007669"/>
    <property type="project" value="TreeGrafter"/>
</dbReference>